<dbReference type="Gene3D" id="3.40.50.720">
    <property type="entry name" value="NAD(P)-binding Rossmann-like Domain"/>
    <property type="match status" value="1"/>
</dbReference>
<feature type="domain" description="Pyrroline-5-carboxylate reductase catalytic N-terminal" evidence="3">
    <location>
        <begin position="29"/>
        <end position="120"/>
    </location>
</feature>
<dbReference type="PANTHER" id="PTHR11645:SF13">
    <property type="entry name" value="PYRROLINE-5-CARBOXYLATE REDUCTASE CATALYTIC N-TERMINAL DOMAIN-CONTAINING PROTEIN"/>
    <property type="match status" value="1"/>
</dbReference>
<organism evidence="4 5">
    <name type="scientific">Prymnesium parvum</name>
    <name type="common">Toxic golden alga</name>
    <dbReference type="NCBI Taxonomy" id="97485"/>
    <lineage>
        <taxon>Eukaryota</taxon>
        <taxon>Haptista</taxon>
        <taxon>Haptophyta</taxon>
        <taxon>Prymnesiophyceae</taxon>
        <taxon>Prymnesiales</taxon>
        <taxon>Prymnesiaceae</taxon>
        <taxon>Prymnesium</taxon>
    </lineage>
</organism>
<dbReference type="PANTHER" id="PTHR11645">
    <property type="entry name" value="PYRROLINE-5-CARBOXYLATE REDUCTASE"/>
    <property type="match status" value="1"/>
</dbReference>
<proteinExistence type="inferred from homology"/>
<evidence type="ECO:0000256" key="1">
    <source>
        <dbReference type="ARBA" id="ARBA00005525"/>
    </source>
</evidence>
<dbReference type="InterPro" id="IPR028939">
    <property type="entry name" value="P5C_Rdtase_cat_N"/>
</dbReference>
<evidence type="ECO:0000259" key="3">
    <source>
        <dbReference type="Pfam" id="PF03807"/>
    </source>
</evidence>
<evidence type="ECO:0000313" key="4">
    <source>
        <dbReference type="EMBL" id="KAL1523549.1"/>
    </source>
</evidence>
<dbReference type="InterPro" id="IPR036291">
    <property type="entry name" value="NAD(P)-bd_dom_sf"/>
</dbReference>
<keyword evidence="2" id="KW-0732">Signal</keyword>
<feature type="chain" id="PRO_5044261083" description="Pyrroline-5-carboxylate reductase catalytic N-terminal domain-containing protein" evidence="2">
    <location>
        <begin position="22"/>
        <end position="297"/>
    </location>
</feature>
<dbReference type="EMBL" id="JBGBPQ010000005">
    <property type="protein sequence ID" value="KAL1523549.1"/>
    <property type="molecule type" value="Genomic_DNA"/>
</dbReference>
<evidence type="ECO:0000256" key="2">
    <source>
        <dbReference type="SAM" id="SignalP"/>
    </source>
</evidence>
<reference evidence="4 5" key="1">
    <citation type="journal article" date="2024" name="Science">
        <title>Giant polyketide synthase enzymes in the biosynthesis of giant marine polyether toxins.</title>
        <authorList>
            <person name="Fallon T.R."/>
            <person name="Shende V.V."/>
            <person name="Wierzbicki I.H."/>
            <person name="Pendleton A.L."/>
            <person name="Watervoot N.F."/>
            <person name="Auber R.P."/>
            <person name="Gonzalez D.J."/>
            <person name="Wisecaver J.H."/>
            <person name="Moore B.S."/>
        </authorList>
    </citation>
    <scope>NUCLEOTIDE SEQUENCE [LARGE SCALE GENOMIC DNA]</scope>
    <source>
        <strain evidence="4 5">12B1</strain>
    </source>
</reference>
<name>A0AB34JPE5_PRYPA</name>
<accession>A0AB34JPE5</accession>
<dbReference type="GO" id="GO:0004735">
    <property type="term" value="F:pyrroline-5-carboxylate reductase activity"/>
    <property type="evidence" value="ECO:0007669"/>
    <property type="project" value="TreeGrafter"/>
</dbReference>
<comment type="similarity">
    <text evidence="1">Belongs to the pyrroline-5-carboxylate reductase family.</text>
</comment>
<sequence>MNSAEISLMTFIALTAAMAAASPPTDRPIGFIGVGVMNSAIVRGLCTLDSPPSAIVLSPRNAALAASLHAQWPSRVSVGTSNQQVVDACDLLFLGVLPKHYEEVCTAIRFRPDHLVVSLVSTAPLAKLREICAPATVVRAIPLPPVATHRGATIMCPPHERVTPLFESLGTCVAVEDEEMMKKMMPVTALMGQLYAQQLATQHWLEAQGVDTSSAAKWTGAVYHCVTSDSARPLPHTFQHLVDEQTKGGLNEQVIREMREAGAYAALSDSLDGCLARIQGRTAAKKRKNPYSSALED</sequence>
<dbReference type="AlphaFoldDB" id="A0AB34JPE5"/>
<dbReference type="SUPFAM" id="SSF51735">
    <property type="entry name" value="NAD(P)-binding Rossmann-fold domains"/>
    <property type="match status" value="1"/>
</dbReference>
<dbReference type="GO" id="GO:0055129">
    <property type="term" value="P:L-proline biosynthetic process"/>
    <property type="evidence" value="ECO:0007669"/>
    <property type="project" value="TreeGrafter"/>
</dbReference>
<comment type="caution">
    <text evidence="4">The sequence shown here is derived from an EMBL/GenBank/DDBJ whole genome shotgun (WGS) entry which is preliminary data.</text>
</comment>
<dbReference type="Pfam" id="PF03807">
    <property type="entry name" value="F420_oxidored"/>
    <property type="match status" value="1"/>
</dbReference>
<feature type="signal peptide" evidence="2">
    <location>
        <begin position="1"/>
        <end position="21"/>
    </location>
</feature>
<gene>
    <name evidence="4" type="ORF">AB1Y20_018485</name>
</gene>
<protein>
    <recommendedName>
        <fullName evidence="3">Pyrroline-5-carboxylate reductase catalytic N-terminal domain-containing protein</fullName>
    </recommendedName>
</protein>
<dbReference type="Proteomes" id="UP001515480">
    <property type="component" value="Unassembled WGS sequence"/>
</dbReference>
<evidence type="ECO:0000313" key="5">
    <source>
        <dbReference type="Proteomes" id="UP001515480"/>
    </source>
</evidence>
<keyword evidence="5" id="KW-1185">Reference proteome</keyword>